<gene>
    <name evidence="2" type="primary">Ankk1</name>
    <name evidence="2" type="ORF">CFP56_018342</name>
</gene>
<keyword evidence="2" id="KW-0808">Transferase</keyword>
<dbReference type="GO" id="GO:0016301">
    <property type="term" value="F:kinase activity"/>
    <property type="evidence" value="ECO:0007669"/>
    <property type="project" value="UniProtKB-KW"/>
</dbReference>
<protein>
    <submittedName>
        <fullName evidence="2">Ankyrin repeat and protein kinase domain-containing protein 1</fullName>
    </submittedName>
</protein>
<keyword evidence="3" id="KW-1185">Reference proteome</keyword>
<comment type="caution">
    <text evidence="2">The sequence shown here is derived from an EMBL/GenBank/DDBJ whole genome shotgun (WGS) entry which is preliminary data.</text>
</comment>
<feature type="non-terminal residue" evidence="2">
    <location>
        <position position="1"/>
    </location>
</feature>
<organism evidence="2 3">
    <name type="scientific">Quercus suber</name>
    <name type="common">Cork oak</name>
    <dbReference type="NCBI Taxonomy" id="58331"/>
    <lineage>
        <taxon>Eukaryota</taxon>
        <taxon>Viridiplantae</taxon>
        <taxon>Streptophyta</taxon>
        <taxon>Embryophyta</taxon>
        <taxon>Tracheophyta</taxon>
        <taxon>Spermatophyta</taxon>
        <taxon>Magnoliopsida</taxon>
        <taxon>eudicotyledons</taxon>
        <taxon>Gunneridae</taxon>
        <taxon>Pentapetalae</taxon>
        <taxon>rosids</taxon>
        <taxon>fabids</taxon>
        <taxon>Fagales</taxon>
        <taxon>Fagaceae</taxon>
        <taxon>Quercus</taxon>
    </lineage>
</organism>
<proteinExistence type="predicted"/>
<evidence type="ECO:0000313" key="2">
    <source>
        <dbReference type="EMBL" id="KAK7809551.1"/>
    </source>
</evidence>
<evidence type="ECO:0000313" key="3">
    <source>
        <dbReference type="Proteomes" id="UP000237347"/>
    </source>
</evidence>
<feature type="repeat" description="ANK" evidence="1">
    <location>
        <begin position="91"/>
        <end position="113"/>
    </location>
</feature>
<reference evidence="2 3" key="1">
    <citation type="journal article" date="2018" name="Sci. Data">
        <title>The draft genome sequence of cork oak.</title>
        <authorList>
            <person name="Ramos A.M."/>
            <person name="Usie A."/>
            <person name="Barbosa P."/>
            <person name="Barros P.M."/>
            <person name="Capote T."/>
            <person name="Chaves I."/>
            <person name="Simoes F."/>
            <person name="Abreu I."/>
            <person name="Carrasquinho I."/>
            <person name="Faro C."/>
            <person name="Guimaraes J.B."/>
            <person name="Mendonca D."/>
            <person name="Nobrega F."/>
            <person name="Rodrigues L."/>
            <person name="Saibo N.J.M."/>
            <person name="Varela M.C."/>
            <person name="Egas C."/>
            <person name="Matos J."/>
            <person name="Miguel C.M."/>
            <person name="Oliveira M.M."/>
            <person name="Ricardo C.P."/>
            <person name="Goncalves S."/>
        </authorList>
    </citation>
    <scope>NUCLEOTIDE SEQUENCE [LARGE SCALE GENOMIC DNA]</scope>
    <source>
        <strain evidence="3">cv. HL8</strain>
    </source>
</reference>
<keyword evidence="1" id="KW-0040">ANK repeat</keyword>
<dbReference type="PROSITE" id="PS50088">
    <property type="entry name" value="ANK_REPEAT"/>
    <property type="match status" value="2"/>
</dbReference>
<dbReference type="SMART" id="SM00248">
    <property type="entry name" value="ANK"/>
    <property type="match status" value="3"/>
</dbReference>
<dbReference type="Gene3D" id="1.25.40.20">
    <property type="entry name" value="Ankyrin repeat-containing domain"/>
    <property type="match status" value="1"/>
</dbReference>
<dbReference type="InterPro" id="IPR002110">
    <property type="entry name" value="Ankyrin_rpt"/>
</dbReference>
<dbReference type="EMBL" id="PKMF04002338">
    <property type="protein sequence ID" value="KAK7809551.1"/>
    <property type="molecule type" value="Genomic_DNA"/>
</dbReference>
<dbReference type="AlphaFoldDB" id="A0AAW0I588"/>
<dbReference type="PROSITE" id="PS50297">
    <property type="entry name" value="ANK_REP_REGION"/>
    <property type="match status" value="2"/>
</dbReference>
<dbReference type="Pfam" id="PF12796">
    <property type="entry name" value="Ank_2"/>
    <property type="match status" value="2"/>
</dbReference>
<accession>A0AAW0I588</accession>
<dbReference type="PANTHER" id="PTHR24121:SF23">
    <property type="entry name" value="NO MECHANORECEPTOR POTENTIAL C, ISOFORM H"/>
    <property type="match status" value="1"/>
</dbReference>
<keyword evidence="2" id="KW-0418">Kinase</keyword>
<sequence length="224" mass="25026">ATFVGMRKWPSAIEKPDKSGWTPLHIAAFMGFMKAVMRKWPSAIEKPDKSGWTPLHIAAFMGNEKFVKLLLEVALEMDPPKSNITYSKDNEGSSALHIAAREGNVKVMKELINICPDIYELLDNMGRNALYVAAESGKSAAITFFLERPECKGLNNEQDTEGNAPMHLAAYEGHFEIDDVDLNSTNNDGLTTMDNVLLQEKLCFRLTVHPFNLALLNHILLHNL</sequence>
<dbReference type="InterPro" id="IPR036770">
    <property type="entry name" value="Ankyrin_rpt-contain_sf"/>
</dbReference>
<dbReference type="Proteomes" id="UP000237347">
    <property type="component" value="Unassembled WGS sequence"/>
</dbReference>
<feature type="repeat" description="ANK" evidence="1">
    <location>
        <begin position="50"/>
        <end position="82"/>
    </location>
</feature>
<dbReference type="PANTHER" id="PTHR24121">
    <property type="entry name" value="NO MECHANORECEPTOR POTENTIAL C, ISOFORM D-RELATED"/>
    <property type="match status" value="1"/>
</dbReference>
<name>A0AAW0I588_QUESU</name>
<evidence type="ECO:0000256" key="1">
    <source>
        <dbReference type="PROSITE-ProRule" id="PRU00023"/>
    </source>
</evidence>
<dbReference type="SUPFAM" id="SSF48403">
    <property type="entry name" value="Ankyrin repeat"/>
    <property type="match status" value="1"/>
</dbReference>